<name>A0A1X0QC58_9MICR</name>
<proteinExistence type="predicted"/>
<feature type="signal peptide" evidence="1">
    <location>
        <begin position="1"/>
        <end position="18"/>
    </location>
</feature>
<evidence type="ECO:0000313" key="2">
    <source>
        <dbReference type="EMBL" id="ORD97322.1"/>
    </source>
</evidence>
<evidence type="ECO:0000313" key="3">
    <source>
        <dbReference type="Proteomes" id="UP000192356"/>
    </source>
</evidence>
<sequence>MSLIVVVSLFVTSSIIFAVFYPRDTTRDDILCEVRLNLTCICCVVNSVVVY</sequence>
<gene>
    <name evidence="2" type="ORF">HERIO_2756</name>
</gene>
<dbReference type="AlphaFoldDB" id="A0A1X0QC58"/>
<keyword evidence="1" id="KW-0732">Signal</keyword>
<protein>
    <submittedName>
        <fullName evidence="2">Uncharacterized protein</fullName>
    </submittedName>
</protein>
<feature type="chain" id="PRO_5013253221" evidence="1">
    <location>
        <begin position="19"/>
        <end position="51"/>
    </location>
</feature>
<reference evidence="2 3" key="1">
    <citation type="journal article" date="2017" name="Environ. Microbiol.">
        <title>Decay of the glycolytic pathway and adaptation to intranuclear parasitism within Enterocytozoonidae microsporidia.</title>
        <authorList>
            <person name="Wiredu Boakye D."/>
            <person name="Jaroenlak P."/>
            <person name="Prachumwat A."/>
            <person name="Williams T.A."/>
            <person name="Bateman K.S."/>
            <person name="Itsathitphaisarn O."/>
            <person name="Sritunyalucksana K."/>
            <person name="Paszkiewicz K.H."/>
            <person name="Moore K.A."/>
            <person name="Stentiford G.D."/>
            <person name="Williams B.A."/>
        </authorList>
    </citation>
    <scope>NUCLEOTIDE SEQUENCE [LARGE SCALE GENOMIC DNA]</scope>
    <source>
        <strain evidence="2 3">GB1</strain>
    </source>
</reference>
<dbReference type="VEuPathDB" id="MicrosporidiaDB:HERIO_2756"/>
<evidence type="ECO:0000256" key="1">
    <source>
        <dbReference type="SAM" id="SignalP"/>
    </source>
</evidence>
<dbReference type="EMBL" id="LVKB01000029">
    <property type="protein sequence ID" value="ORD97322.1"/>
    <property type="molecule type" value="Genomic_DNA"/>
</dbReference>
<dbReference type="Proteomes" id="UP000192356">
    <property type="component" value="Unassembled WGS sequence"/>
</dbReference>
<comment type="caution">
    <text evidence="2">The sequence shown here is derived from an EMBL/GenBank/DDBJ whole genome shotgun (WGS) entry which is preliminary data.</text>
</comment>
<organism evidence="2 3">
    <name type="scientific">Hepatospora eriocheir</name>
    <dbReference type="NCBI Taxonomy" id="1081669"/>
    <lineage>
        <taxon>Eukaryota</taxon>
        <taxon>Fungi</taxon>
        <taxon>Fungi incertae sedis</taxon>
        <taxon>Microsporidia</taxon>
        <taxon>Hepatosporidae</taxon>
        <taxon>Hepatospora</taxon>
    </lineage>
</organism>
<accession>A0A1X0QC58</accession>
<keyword evidence="3" id="KW-1185">Reference proteome</keyword>